<reference evidence="1" key="2">
    <citation type="journal article" date="2015" name="Data Brief">
        <title>Shoot transcriptome of the giant reed, Arundo donax.</title>
        <authorList>
            <person name="Barrero R.A."/>
            <person name="Guerrero F.D."/>
            <person name="Moolhuijzen P."/>
            <person name="Goolsby J.A."/>
            <person name="Tidwell J."/>
            <person name="Bellgard S.E."/>
            <person name="Bellgard M.I."/>
        </authorList>
    </citation>
    <scope>NUCLEOTIDE SEQUENCE</scope>
    <source>
        <tissue evidence="1">Shoot tissue taken approximately 20 cm above the soil surface</tissue>
    </source>
</reference>
<dbReference type="EMBL" id="GBRH01195772">
    <property type="protein sequence ID" value="JAE02124.1"/>
    <property type="molecule type" value="Transcribed_RNA"/>
</dbReference>
<reference evidence="1" key="1">
    <citation type="submission" date="2014-09" db="EMBL/GenBank/DDBJ databases">
        <authorList>
            <person name="Magalhaes I.L.F."/>
            <person name="Oliveira U."/>
            <person name="Santos F.R."/>
            <person name="Vidigal T.H.D.A."/>
            <person name="Brescovit A.D."/>
            <person name="Santos A.J."/>
        </authorList>
    </citation>
    <scope>NUCLEOTIDE SEQUENCE</scope>
    <source>
        <tissue evidence="1">Shoot tissue taken approximately 20 cm above the soil surface</tissue>
    </source>
</reference>
<proteinExistence type="predicted"/>
<organism evidence="1">
    <name type="scientific">Arundo donax</name>
    <name type="common">Giant reed</name>
    <name type="synonym">Donax arundinaceus</name>
    <dbReference type="NCBI Taxonomy" id="35708"/>
    <lineage>
        <taxon>Eukaryota</taxon>
        <taxon>Viridiplantae</taxon>
        <taxon>Streptophyta</taxon>
        <taxon>Embryophyta</taxon>
        <taxon>Tracheophyta</taxon>
        <taxon>Spermatophyta</taxon>
        <taxon>Magnoliopsida</taxon>
        <taxon>Liliopsida</taxon>
        <taxon>Poales</taxon>
        <taxon>Poaceae</taxon>
        <taxon>PACMAD clade</taxon>
        <taxon>Arundinoideae</taxon>
        <taxon>Arundineae</taxon>
        <taxon>Arundo</taxon>
    </lineage>
</organism>
<dbReference type="AlphaFoldDB" id="A0A0A9ET25"/>
<evidence type="ECO:0000313" key="1">
    <source>
        <dbReference type="EMBL" id="JAE02124.1"/>
    </source>
</evidence>
<name>A0A0A9ET25_ARUDO</name>
<sequence>MLSRHSFFSSCLLSETGSSAVFENHNCYIYSVPNNHNHNRMMAIIERCTDDMCIKSSSLSCSVVFS</sequence>
<accession>A0A0A9ET25</accession>
<protein>
    <submittedName>
        <fullName evidence="1">Uncharacterized protein</fullName>
    </submittedName>
</protein>